<keyword evidence="3" id="KW-1185">Reference proteome</keyword>
<protein>
    <submittedName>
        <fullName evidence="2">Uncharacterized protein</fullName>
    </submittedName>
</protein>
<evidence type="ECO:0000256" key="1">
    <source>
        <dbReference type="SAM" id="Phobius"/>
    </source>
</evidence>
<dbReference type="AlphaFoldDB" id="A0A1G8HVW3"/>
<name>A0A1G8HVW3_9FLAO</name>
<keyword evidence="1" id="KW-0812">Transmembrane</keyword>
<feature type="transmembrane region" description="Helical" evidence="1">
    <location>
        <begin position="34"/>
        <end position="53"/>
    </location>
</feature>
<accession>A0A1G8HVW3</accession>
<dbReference type="Proteomes" id="UP000198869">
    <property type="component" value="Unassembled WGS sequence"/>
</dbReference>
<reference evidence="3" key="1">
    <citation type="submission" date="2016-10" db="EMBL/GenBank/DDBJ databases">
        <authorList>
            <person name="Varghese N."/>
            <person name="Submissions S."/>
        </authorList>
    </citation>
    <scope>NUCLEOTIDE SEQUENCE [LARGE SCALE GENOMIC DNA]</scope>
    <source>
        <strain evidence="3">DSM 17071</strain>
    </source>
</reference>
<dbReference type="RefSeq" id="WP_175443622.1">
    <property type="nucleotide sequence ID" value="NZ_FNDW01000004.1"/>
</dbReference>
<gene>
    <name evidence="2" type="ORF">SAMN05421846_10493</name>
</gene>
<sequence>MKIHLIIFGVLIAGFIIFNIFLQSGDDRTDTAVNIIYASILFGYISFMAYSLLKKMKK</sequence>
<feature type="transmembrane region" description="Helical" evidence="1">
    <location>
        <begin position="5"/>
        <end position="22"/>
    </location>
</feature>
<proteinExistence type="predicted"/>
<dbReference type="EMBL" id="FNDW01000004">
    <property type="protein sequence ID" value="SDI10620.1"/>
    <property type="molecule type" value="Genomic_DNA"/>
</dbReference>
<keyword evidence="1" id="KW-0472">Membrane</keyword>
<keyword evidence="1" id="KW-1133">Transmembrane helix</keyword>
<organism evidence="2 3">
    <name type="scientific">Chryseobacterium taeanense</name>
    <dbReference type="NCBI Taxonomy" id="311334"/>
    <lineage>
        <taxon>Bacteria</taxon>
        <taxon>Pseudomonadati</taxon>
        <taxon>Bacteroidota</taxon>
        <taxon>Flavobacteriia</taxon>
        <taxon>Flavobacteriales</taxon>
        <taxon>Weeksellaceae</taxon>
        <taxon>Chryseobacterium group</taxon>
        <taxon>Chryseobacterium</taxon>
    </lineage>
</organism>
<evidence type="ECO:0000313" key="2">
    <source>
        <dbReference type="EMBL" id="SDI10620.1"/>
    </source>
</evidence>
<evidence type="ECO:0000313" key="3">
    <source>
        <dbReference type="Proteomes" id="UP000198869"/>
    </source>
</evidence>
<dbReference type="STRING" id="311334.SAMN05421846_10493"/>